<dbReference type="FunFam" id="3.20.20.10:FF:000002">
    <property type="entry name" value="Alanine racemase"/>
    <property type="match status" value="1"/>
</dbReference>
<dbReference type="KEGG" id="blr:BRLA_c004250"/>
<dbReference type="NCBIfam" id="TIGR00492">
    <property type="entry name" value="alr"/>
    <property type="match status" value="1"/>
</dbReference>
<reference evidence="9 10" key="1">
    <citation type="journal article" date="2011" name="J. Bacteriol.">
        <title>Genome sequence of Brevibacillus laterosporus LMG 15441, a pathogen of invertebrates.</title>
        <authorList>
            <person name="Djukic M."/>
            <person name="Poehlein A."/>
            <person name="Thurmer A."/>
            <person name="Daniel R."/>
        </authorList>
    </citation>
    <scope>NUCLEOTIDE SEQUENCE [LARGE SCALE GENOMIC DNA]</scope>
    <source>
        <strain evidence="9 10">LMG 15441</strain>
    </source>
</reference>
<feature type="binding site" evidence="5 7">
    <location>
        <position position="137"/>
    </location>
    <ligand>
        <name>substrate</name>
    </ligand>
</feature>
<feature type="active site" description="Proton acceptor; specific for D-alanine" evidence="5">
    <location>
        <position position="39"/>
    </location>
</feature>
<protein>
    <recommendedName>
        <fullName evidence="5">Alanine racemase</fullName>
        <ecNumber evidence="5">5.1.1.1</ecNumber>
    </recommendedName>
</protein>
<dbReference type="Gene3D" id="3.20.20.10">
    <property type="entry name" value="Alanine racemase"/>
    <property type="match status" value="1"/>
</dbReference>
<keyword evidence="10" id="KW-1185">Reference proteome</keyword>
<dbReference type="GO" id="GO:0008784">
    <property type="term" value="F:alanine racemase activity"/>
    <property type="evidence" value="ECO:0007669"/>
    <property type="project" value="UniProtKB-UniRule"/>
</dbReference>
<dbReference type="PANTHER" id="PTHR30511:SF0">
    <property type="entry name" value="ALANINE RACEMASE, CATABOLIC-RELATED"/>
    <property type="match status" value="1"/>
</dbReference>
<dbReference type="InterPro" id="IPR011079">
    <property type="entry name" value="Ala_racemase_C"/>
</dbReference>
<keyword evidence="3 5" id="KW-0663">Pyridoxal phosphate</keyword>
<feature type="modified residue" description="N6-(pyridoxal phosphate)lysine" evidence="5 6">
    <location>
        <position position="39"/>
    </location>
</feature>
<dbReference type="EC" id="5.1.1.1" evidence="5"/>
<feature type="active site" description="Proton acceptor; specific for L-alanine" evidence="5">
    <location>
        <position position="269"/>
    </location>
</feature>
<dbReference type="Pfam" id="PF01168">
    <property type="entry name" value="Ala_racemase_N"/>
    <property type="match status" value="1"/>
</dbReference>
<dbReference type="SUPFAM" id="SSF51419">
    <property type="entry name" value="PLP-binding barrel"/>
    <property type="match status" value="1"/>
</dbReference>
<comment type="similarity">
    <text evidence="5">Belongs to the alanine racemase family.</text>
</comment>
<dbReference type="eggNOG" id="COG0787">
    <property type="taxonomic scope" value="Bacteria"/>
</dbReference>
<dbReference type="GO" id="GO:0030632">
    <property type="term" value="P:D-alanine biosynthetic process"/>
    <property type="evidence" value="ECO:0007669"/>
    <property type="project" value="UniProtKB-UniRule"/>
</dbReference>
<organism evidence="9 10">
    <name type="scientific">Brevibacillus laterosporus LMG 15441</name>
    <dbReference type="NCBI Taxonomy" id="1042163"/>
    <lineage>
        <taxon>Bacteria</taxon>
        <taxon>Bacillati</taxon>
        <taxon>Bacillota</taxon>
        <taxon>Bacilli</taxon>
        <taxon>Bacillales</taxon>
        <taxon>Paenibacillaceae</taxon>
        <taxon>Brevibacillus</taxon>
    </lineage>
</organism>
<dbReference type="GO" id="GO:0009252">
    <property type="term" value="P:peptidoglycan biosynthetic process"/>
    <property type="evidence" value="ECO:0007669"/>
    <property type="project" value="TreeGrafter"/>
</dbReference>
<dbReference type="SUPFAM" id="SSF50621">
    <property type="entry name" value="Alanine racemase C-terminal domain-like"/>
    <property type="match status" value="1"/>
</dbReference>
<dbReference type="PRINTS" id="PR00992">
    <property type="entry name" value="ALARACEMASE"/>
</dbReference>
<name>A0A075R045_BRELA</name>
<evidence type="ECO:0000256" key="5">
    <source>
        <dbReference type="HAMAP-Rule" id="MF_01201"/>
    </source>
</evidence>
<dbReference type="InterPro" id="IPR020622">
    <property type="entry name" value="Ala_racemase_pyridoxalP-BS"/>
</dbReference>
<evidence type="ECO:0000313" key="10">
    <source>
        <dbReference type="Proteomes" id="UP000005850"/>
    </source>
</evidence>
<feature type="binding site" evidence="5 7">
    <location>
        <position position="317"/>
    </location>
    <ligand>
        <name>substrate</name>
    </ligand>
</feature>
<dbReference type="RefSeq" id="WP_003333536.1">
    <property type="nucleotide sequence ID" value="NZ_CP007806.1"/>
</dbReference>
<dbReference type="STRING" id="1042163.BRLA_c004250"/>
<dbReference type="InterPro" id="IPR009006">
    <property type="entry name" value="Ala_racemase/Decarboxylase_C"/>
</dbReference>
<evidence type="ECO:0000313" key="9">
    <source>
        <dbReference type="EMBL" id="AIG24806.1"/>
    </source>
</evidence>
<dbReference type="HAMAP" id="MF_01201">
    <property type="entry name" value="Ala_racemase"/>
    <property type="match status" value="1"/>
</dbReference>
<evidence type="ECO:0000256" key="4">
    <source>
        <dbReference type="ARBA" id="ARBA00023235"/>
    </source>
</evidence>
<dbReference type="EMBL" id="CP007806">
    <property type="protein sequence ID" value="AIG24806.1"/>
    <property type="molecule type" value="Genomic_DNA"/>
</dbReference>
<evidence type="ECO:0000256" key="2">
    <source>
        <dbReference type="ARBA" id="ARBA00001933"/>
    </source>
</evidence>
<comment type="function">
    <text evidence="5">Catalyzes the interconversion of L-alanine and D-alanine. May also act on other amino acids.</text>
</comment>
<dbReference type="SMART" id="SM01005">
    <property type="entry name" value="Ala_racemase_C"/>
    <property type="match status" value="1"/>
</dbReference>
<dbReference type="Pfam" id="PF00842">
    <property type="entry name" value="Ala_racemase_C"/>
    <property type="match status" value="1"/>
</dbReference>
<dbReference type="UniPathway" id="UPA00042">
    <property type="reaction ID" value="UER00497"/>
</dbReference>
<dbReference type="FunFam" id="2.40.37.10:FF:000006">
    <property type="entry name" value="Alanine racemase"/>
    <property type="match status" value="1"/>
</dbReference>
<evidence type="ECO:0000259" key="8">
    <source>
        <dbReference type="SMART" id="SM01005"/>
    </source>
</evidence>
<evidence type="ECO:0000256" key="7">
    <source>
        <dbReference type="PIRSR" id="PIRSR600821-52"/>
    </source>
</evidence>
<proteinExistence type="inferred from homology"/>
<dbReference type="HOGENOM" id="CLU_028393_2_1_9"/>
<dbReference type="InterPro" id="IPR000821">
    <property type="entry name" value="Ala_racemase"/>
</dbReference>
<sequence>MKPYARDTWIEVDLDAIAANVSALRQHIPAHSEIMAVVKADGYGHGSEYTAREALAHGATRLAVAALDEALVLRRAGITAPILVLGYTPVDAMQTAVEENIQLTVYHLQWLQDAARLLIGSSKKLEIHVKVDTGMGRIGVSDEKELLELIHTITTNDSMRWVGIFTHFACADEEDTTHVKGQHTLFQERLKAVEQAGYKLPLIHCNNTAAAIVFPEWSYDLIRLGIGLYGLYPSDFIKQQHVLDLKPALSLKTRISHVKNMPPHSTISYGATYTTTDQEQIATVPIGYGDGFPRLLSNRGVALCHGKRVPIVGRVCMDQTILHIHSGDAQVGDEVVLYGKQGNEEITLDEIAECLGTINYEVTCMLNYRIPRVYLRNGKIVGICHGIANKFLEEYRKMAGI</sequence>
<comment type="cofactor">
    <cofactor evidence="2 5 6">
        <name>pyridoxal 5'-phosphate</name>
        <dbReference type="ChEBI" id="CHEBI:597326"/>
    </cofactor>
</comment>
<comment type="pathway">
    <text evidence="5">Amino-acid biosynthesis; D-alanine biosynthesis; D-alanine from L-alanine: step 1/1.</text>
</comment>
<dbReference type="CDD" id="cd00430">
    <property type="entry name" value="PLPDE_III_AR"/>
    <property type="match status" value="1"/>
</dbReference>
<evidence type="ECO:0000256" key="6">
    <source>
        <dbReference type="PIRSR" id="PIRSR600821-50"/>
    </source>
</evidence>
<comment type="catalytic activity">
    <reaction evidence="1 5">
        <text>L-alanine = D-alanine</text>
        <dbReference type="Rhea" id="RHEA:20249"/>
        <dbReference type="ChEBI" id="CHEBI:57416"/>
        <dbReference type="ChEBI" id="CHEBI:57972"/>
        <dbReference type="EC" id="5.1.1.1"/>
    </reaction>
</comment>
<accession>A0A075R045</accession>
<dbReference type="Proteomes" id="UP000005850">
    <property type="component" value="Chromosome"/>
</dbReference>
<dbReference type="AlphaFoldDB" id="A0A075R045"/>
<dbReference type="PANTHER" id="PTHR30511">
    <property type="entry name" value="ALANINE RACEMASE"/>
    <property type="match status" value="1"/>
</dbReference>
<dbReference type="InterPro" id="IPR001608">
    <property type="entry name" value="Ala_racemase_N"/>
</dbReference>
<keyword evidence="4 5" id="KW-0413">Isomerase</keyword>
<dbReference type="Gene3D" id="2.40.37.10">
    <property type="entry name" value="Lyase, Ornithine Decarboxylase, Chain A, domain 1"/>
    <property type="match status" value="1"/>
</dbReference>
<feature type="domain" description="Alanine racemase C-terminal" evidence="8">
    <location>
        <begin position="248"/>
        <end position="375"/>
    </location>
</feature>
<gene>
    <name evidence="9" type="ORF">BRLA_c004250</name>
</gene>
<dbReference type="GO" id="GO:0030170">
    <property type="term" value="F:pyridoxal phosphate binding"/>
    <property type="evidence" value="ECO:0007669"/>
    <property type="project" value="UniProtKB-UniRule"/>
</dbReference>
<dbReference type="InterPro" id="IPR029066">
    <property type="entry name" value="PLP-binding_barrel"/>
</dbReference>
<dbReference type="PROSITE" id="PS00395">
    <property type="entry name" value="ALANINE_RACEMASE"/>
    <property type="match status" value="1"/>
</dbReference>
<dbReference type="GO" id="GO:0005829">
    <property type="term" value="C:cytosol"/>
    <property type="evidence" value="ECO:0007669"/>
    <property type="project" value="TreeGrafter"/>
</dbReference>
<evidence type="ECO:0000256" key="3">
    <source>
        <dbReference type="ARBA" id="ARBA00022898"/>
    </source>
</evidence>
<evidence type="ECO:0000256" key="1">
    <source>
        <dbReference type="ARBA" id="ARBA00000316"/>
    </source>
</evidence>